<gene>
    <name evidence="2" type="ORF">CYFUS_003055</name>
</gene>
<evidence type="ECO:0000313" key="2">
    <source>
        <dbReference type="EMBL" id="ATB37630.1"/>
    </source>
</evidence>
<dbReference type="Pfam" id="PF25855">
    <property type="entry name" value="IpaJ_protease"/>
    <property type="match status" value="1"/>
</dbReference>
<dbReference type="InterPro" id="IPR058988">
    <property type="entry name" value="IpaJ"/>
</dbReference>
<sequence length="236" mass="26154">MPPPRAYVPLRPRHGGSFYDDVGRNPAPSGPSRAKSSQAYRLGIAKQEEFTHSCGATGLLCAAMELGRTRLWNGCPIDTEPAQAERLLFQFINRIPPERDLQAEGESVPTWFIEAIRRLELDGHLHVVPPIDSSLVAMFGGGIMEEIRSMRIHLQNGPEEPLGPHQRRLRMVIFVPHPTGPEPAPNRLRYVLERPDGTVMDPATGQNHDNPGQLNQRTKAGRYADTGVSVVITDPH</sequence>
<reference evidence="2 3" key="1">
    <citation type="submission" date="2017-06" db="EMBL/GenBank/DDBJ databases">
        <title>Sequencing and comparative analysis of myxobacterial genomes.</title>
        <authorList>
            <person name="Rupp O."/>
            <person name="Goesmann A."/>
            <person name="Sogaard-Andersen L."/>
        </authorList>
    </citation>
    <scope>NUCLEOTIDE SEQUENCE [LARGE SCALE GENOMIC DNA]</scope>
    <source>
        <strain evidence="2 3">DSM 52655</strain>
    </source>
</reference>
<dbReference type="RefSeq" id="WP_157758459.1">
    <property type="nucleotide sequence ID" value="NZ_CP022098.1"/>
</dbReference>
<name>A0A250J276_9BACT</name>
<accession>A0A250J276</accession>
<dbReference type="EMBL" id="CP022098">
    <property type="protein sequence ID" value="ATB37630.1"/>
    <property type="molecule type" value="Genomic_DNA"/>
</dbReference>
<evidence type="ECO:0000313" key="3">
    <source>
        <dbReference type="Proteomes" id="UP000217257"/>
    </source>
</evidence>
<protein>
    <submittedName>
        <fullName evidence="2">Uncharacterized protein</fullName>
    </submittedName>
</protein>
<dbReference type="KEGG" id="cfus:CYFUS_003055"/>
<proteinExistence type="predicted"/>
<organism evidence="2 3">
    <name type="scientific">Cystobacter fuscus</name>
    <dbReference type="NCBI Taxonomy" id="43"/>
    <lineage>
        <taxon>Bacteria</taxon>
        <taxon>Pseudomonadati</taxon>
        <taxon>Myxococcota</taxon>
        <taxon>Myxococcia</taxon>
        <taxon>Myxococcales</taxon>
        <taxon>Cystobacterineae</taxon>
        <taxon>Archangiaceae</taxon>
        <taxon>Cystobacter</taxon>
    </lineage>
</organism>
<feature type="region of interest" description="Disordered" evidence="1">
    <location>
        <begin position="1"/>
        <end position="36"/>
    </location>
</feature>
<dbReference type="Proteomes" id="UP000217257">
    <property type="component" value="Chromosome"/>
</dbReference>
<evidence type="ECO:0000256" key="1">
    <source>
        <dbReference type="SAM" id="MobiDB-lite"/>
    </source>
</evidence>
<dbReference type="AlphaFoldDB" id="A0A250J276"/>